<comment type="caution">
    <text evidence="1">The sequence shown here is derived from an EMBL/GenBank/DDBJ whole genome shotgun (WGS) entry which is preliminary data.</text>
</comment>
<dbReference type="Gene3D" id="3.40.50.720">
    <property type="entry name" value="NAD(P)-binding Rossmann-like Domain"/>
    <property type="match status" value="1"/>
</dbReference>
<reference evidence="2" key="1">
    <citation type="submission" date="2023-07" db="EMBL/GenBank/DDBJ databases">
        <title>Whole genome shotgun sequence of Streptomyces nojiriensis NBRC 13794.</title>
        <authorList>
            <person name="Komaki H."/>
            <person name="Tamura T."/>
        </authorList>
    </citation>
    <scope>NUCLEOTIDE SEQUENCE [LARGE SCALE GENOMIC DNA]</scope>
    <source>
        <strain evidence="2">NBRC 13794</strain>
    </source>
</reference>
<keyword evidence="2" id="KW-1185">Reference proteome</keyword>
<sequence>MTAEIDDEHRLAEGSGVRRLVSVGLASVLPTAAGAPLMDTPDHPQEWRAFYVGHGAGTEALRASAPEGLRWAVPSPSGEFADGEPTGGYAFAPADATDRITDADFARTVPSEAGFAFPDRSWFLPHLGRRLRLRLRFGAGA</sequence>
<proteinExistence type="predicted"/>
<gene>
    <name evidence="1" type="ORF">Snoj_42730</name>
</gene>
<evidence type="ECO:0000313" key="2">
    <source>
        <dbReference type="Proteomes" id="UP000613974"/>
    </source>
</evidence>
<dbReference type="RefSeq" id="WP_189734397.1">
    <property type="nucleotide sequence ID" value="NZ_BMRL01000002.1"/>
</dbReference>
<dbReference type="EMBL" id="BNEC01000005">
    <property type="protein sequence ID" value="GHI70355.1"/>
    <property type="molecule type" value="Genomic_DNA"/>
</dbReference>
<protein>
    <submittedName>
        <fullName evidence="1">Uncharacterized protein</fullName>
    </submittedName>
</protein>
<dbReference type="GeneID" id="95588583"/>
<name>A0ABQ3SQD5_9ACTN</name>
<accession>A0ABQ3SQD5</accession>
<organism evidence="1 2">
    <name type="scientific">Streptomyces nojiriensis</name>
    <dbReference type="NCBI Taxonomy" id="66374"/>
    <lineage>
        <taxon>Bacteria</taxon>
        <taxon>Bacillati</taxon>
        <taxon>Actinomycetota</taxon>
        <taxon>Actinomycetes</taxon>
        <taxon>Kitasatosporales</taxon>
        <taxon>Streptomycetaceae</taxon>
        <taxon>Streptomyces</taxon>
    </lineage>
</organism>
<evidence type="ECO:0000313" key="1">
    <source>
        <dbReference type="EMBL" id="GHI70355.1"/>
    </source>
</evidence>
<dbReference type="Proteomes" id="UP000613974">
    <property type="component" value="Unassembled WGS sequence"/>
</dbReference>